<feature type="compositionally biased region" description="Basic and acidic residues" evidence="1">
    <location>
        <begin position="44"/>
        <end position="54"/>
    </location>
</feature>
<evidence type="ECO:0000313" key="3">
    <source>
        <dbReference type="Proteomes" id="UP001500893"/>
    </source>
</evidence>
<feature type="region of interest" description="Disordered" evidence="1">
    <location>
        <begin position="1"/>
        <end position="26"/>
    </location>
</feature>
<feature type="compositionally biased region" description="Basic and acidic residues" evidence="1">
    <location>
        <begin position="9"/>
        <end position="26"/>
    </location>
</feature>
<keyword evidence="3" id="KW-1185">Reference proteome</keyword>
<organism evidence="2 3">
    <name type="scientific">Streptomyces rameus</name>
    <dbReference type="NCBI Taxonomy" id="68261"/>
    <lineage>
        <taxon>Bacteria</taxon>
        <taxon>Bacillati</taxon>
        <taxon>Actinomycetota</taxon>
        <taxon>Actinomycetes</taxon>
        <taxon>Kitasatosporales</taxon>
        <taxon>Streptomycetaceae</taxon>
        <taxon>Streptomyces</taxon>
    </lineage>
</organism>
<evidence type="ECO:0000256" key="1">
    <source>
        <dbReference type="SAM" id="MobiDB-lite"/>
    </source>
</evidence>
<dbReference type="Proteomes" id="UP001500893">
    <property type="component" value="Unassembled WGS sequence"/>
</dbReference>
<sequence>MRGSVGTGSDRRSEVDRSLFRTSDPDQSRAYLASMYGTGMRMGRPSERRATFRHEREPRAACAWSGWPCP</sequence>
<protein>
    <submittedName>
        <fullName evidence="2">Uncharacterized protein</fullName>
    </submittedName>
</protein>
<gene>
    <name evidence="2" type="ORF">GCM10010521_01700</name>
</gene>
<dbReference type="EMBL" id="BAAAVM010000001">
    <property type="protein sequence ID" value="GAA3117668.1"/>
    <property type="molecule type" value="Genomic_DNA"/>
</dbReference>
<proteinExistence type="predicted"/>
<comment type="caution">
    <text evidence="2">The sequence shown here is derived from an EMBL/GenBank/DDBJ whole genome shotgun (WGS) entry which is preliminary data.</text>
</comment>
<feature type="region of interest" description="Disordered" evidence="1">
    <location>
        <begin position="35"/>
        <end position="54"/>
    </location>
</feature>
<accession>A0ABP6MKP2</accession>
<reference evidence="3" key="1">
    <citation type="journal article" date="2019" name="Int. J. Syst. Evol. Microbiol.">
        <title>The Global Catalogue of Microorganisms (GCM) 10K type strain sequencing project: providing services to taxonomists for standard genome sequencing and annotation.</title>
        <authorList>
            <consortium name="The Broad Institute Genomics Platform"/>
            <consortium name="The Broad Institute Genome Sequencing Center for Infectious Disease"/>
            <person name="Wu L."/>
            <person name="Ma J."/>
        </authorList>
    </citation>
    <scope>NUCLEOTIDE SEQUENCE [LARGE SCALE GENOMIC DNA]</scope>
    <source>
        <strain evidence="3">JCM 11574</strain>
    </source>
</reference>
<evidence type="ECO:0000313" key="2">
    <source>
        <dbReference type="EMBL" id="GAA3117668.1"/>
    </source>
</evidence>
<name>A0ABP6MKP2_9ACTN</name>